<reference evidence="1" key="1">
    <citation type="submission" date="2021-03" db="EMBL/GenBank/DDBJ databases">
        <title>Draft genome sequence of rust myrtle Austropuccinia psidii MF-1, a brazilian biotype.</title>
        <authorList>
            <person name="Quecine M.C."/>
            <person name="Pachon D.M.R."/>
            <person name="Bonatelli M.L."/>
            <person name="Correr F.H."/>
            <person name="Franceschini L.M."/>
            <person name="Leite T.F."/>
            <person name="Margarido G.R.A."/>
            <person name="Almeida C.A."/>
            <person name="Ferrarezi J.A."/>
            <person name="Labate C.A."/>
        </authorList>
    </citation>
    <scope>NUCLEOTIDE SEQUENCE</scope>
    <source>
        <strain evidence="1">MF-1</strain>
    </source>
</reference>
<dbReference type="Proteomes" id="UP000765509">
    <property type="component" value="Unassembled WGS sequence"/>
</dbReference>
<gene>
    <name evidence="1" type="ORF">O181_055262</name>
</gene>
<keyword evidence="2" id="KW-1185">Reference proteome</keyword>
<dbReference type="AlphaFoldDB" id="A0A9Q3HTA5"/>
<evidence type="ECO:0000313" key="2">
    <source>
        <dbReference type="Proteomes" id="UP000765509"/>
    </source>
</evidence>
<evidence type="ECO:0000313" key="1">
    <source>
        <dbReference type="EMBL" id="MBW0515547.1"/>
    </source>
</evidence>
<dbReference type="InterPro" id="IPR043502">
    <property type="entry name" value="DNA/RNA_pol_sf"/>
</dbReference>
<sequence>MYGIDQHNNKDRYFPILDNKCKEFSFLPFKRKITVRKVSLVSLGVEKLNSEQLNEAGISLHLTDKQESELSSLLCGHKEAFSSYKETVEAIVGHEAEIILNIERPYLSLLRRPAYTSSSKYREPPKINIKELLDLGVIRKVCHNEEVEITKPVIVIWHNGNSRMFGDFRPLNTYTVSEMYPIPKMQIAHTQISQ</sequence>
<organism evidence="1 2">
    <name type="scientific">Austropuccinia psidii MF-1</name>
    <dbReference type="NCBI Taxonomy" id="1389203"/>
    <lineage>
        <taxon>Eukaryota</taxon>
        <taxon>Fungi</taxon>
        <taxon>Dikarya</taxon>
        <taxon>Basidiomycota</taxon>
        <taxon>Pucciniomycotina</taxon>
        <taxon>Pucciniomycetes</taxon>
        <taxon>Pucciniales</taxon>
        <taxon>Sphaerophragmiaceae</taxon>
        <taxon>Austropuccinia</taxon>
    </lineage>
</organism>
<comment type="caution">
    <text evidence="1">The sequence shown here is derived from an EMBL/GenBank/DDBJ whole genome shotgun (WGS) entry which is preliminary data.</text>
</comment>
<protein>
    <submittedName>
        <fullName evidence="1">Uncharacterized protein</fullName>
    </submittedName>
</protein>
<dbReference type="OrthoDB" id="6060525at2759"/>
<dbReference type="EMBL" id="AVOT02024691">
    <property type="protein sequence ID" value="MBW0515547.1"/>
    <property type="molecule type" value="Genomic_DNA"/>
</dbReference>
<name>A0A9Q3HTA5_9BASI</name>
<dbReference type="SUPFAM" id="SSF56672">
    <property type="entry name" value="DNA/RNA polymerases"/>
    <property type="match status" value="1"/>
</dbReference>
<accession>A0A9Q3HTA5</accession>
<dbReference type="Gene3D" id="3.10.10.10">
    <property type="entry name" value="HIV Type 1 Reverse Transcriptase, subunit A, domain 1"/>
    <property type="match status" value="1"/>
</dbReference>
<proteinExistence type="predicted"/>